<dbReference type="EMBL" id="AQQZ01000003">
    <property type="protein sequence ID" value="KNG94186.1"/>
    <property type="molecule type" value="Genomic_DNA"/>
</dbReference>
<keyword evidence="3" id="KW-1185">Reference proteome</keyword>
<feature type="chain" id="PRO_5005553822" description="DUF992 domain-containing protein" evidence="1">
    <location>
        <begin position="23"/>
        <end position="169"/>
    </location>
</feature>
<proteinExistence type="predicted"/>
<dbReference type="Pfam" id="PF06186">
    <property type="entry name" value="DUF992"/>
    <property type="match status" value="1"/>
</dbReference>
<comment type="caution">
    <text evidence="2">The sequence shown here is derived from an EMBL/GenBank/DDBJ whole genome shotgun (WGS) entry which is preliminary data.</text>
</comment>
<evidence type="ECO:0000313" key="3">
    <source>
        <dbReference type="Proteomes" id="UP000036938"/>
    </source>
</evidence>
<sequence>MKLSNAIKVAVALAVAAPAALADTNGPDANRLKNEAVRLGVLDCTIEGGFGLLLGSSRDADCRFTREDGTKEQYTGKLKKLGIDVGVTAENFMSWVVYTPKGNNPGDAPLTGNYTGFSADAALGIGLGANALIGGNAKNVGLQPLRIEGKRGLNLAVGLTSLELTKVDS</sequence>
<reference evidence="2 3" key="1">
    <citation type="journal article" date="2015" name="Int. J. Syst. Evol. Microbiol.">
        <title>Aestuariivita atlantica sp. nov., isolated from deep sea sediment of the Atlantic Ocean.</title>
        <authorList>
            <person name="Li G."/>
            <person name="Lai Q."/>
            <person name="Du Y."/>
            <person name="Liu X."/>
            <person name="Sun F."/>
            <person name="Shao Z."/>
        </authorList>
    </citation>
    <scope>NUCLEOTIDE SEQUENCE [LARGE SCALE GENOMIC DNA]</scope>
    <source>
        <strain evidence="2 3">22II-S11-z3</strain>
    </source>
</reference>
<evidence type="ECO:0008006" key="4">
    <source>
        <dbReference type="Google" id="ProtNLM"/>
    </source>
</evidence>
<keyword evidence="1" id="KW-0732">Signal</keyword>
<organism evidence="2 3">
    <name type="scientific">Pseudaestuariivita atlantica</name>
    <dbReference type="NCBI Taxonomy" id="1317121"/>
    <lineage>
        <taxon>Bacteria</taxon>
        <taxon>Pseudomonadati</taxon>
        <taxon>Pseudomonadota</taxon>
        <taxon>Alphaproteobacteria</taxon>
        <taxon>Rhodobacterales</taxon>
        <taxon>Paracoccaceae</taxon>
        <taxon>Pseudaestuariivita</taxon>
    </lineage>
</organism>
<gene>
    <name evidence="2" type="ORF">ATO11_08155</name>
</gene>
<name>A0A0L1JR21_9RHOB</name>
<dbReference type="Proteomes" id="UP000036938">
    <property type="component" value="Unassembled WGS sequence"/>
</dbReference>
<feature type="signal peptide" evidence="1">
    <location>
        <begin position="1"/>
        <end position="22"/>
    </location>
</feature>
<dbReference type="AlphaFoldDB" id="A0A0L1JR21"/>
<dbReference type="STRING" id="1317121.ATO11_08155"/>
<evidence type="ECO:0000313" key="2">
    <source>
        <dbReference type="EMBL" id="KNG94186.1"/>
    </source>
</evidence>
<dbReference type="PATRIC" id="fig|1317121.7.peg.2241"/>
<accession>A0A0L1JR21</accession>
<dbReference type="InterPro" id="IPR009333">
    <property type="entry name" value="DUF992"/>
</dbReference>
<evidence type="ECO:0000256" key="1">
    <source>
        <dbReference type="SAM" id="SignalP"/>
    </source>
</evidence>
<dbReference type="RefSeq" id="WP_050530336.1">
    <property type="nucleotide sequence ID" value="NZ_AQQZ01000003.1"/>
</dbReference>
<protein>
    <recommendedName>
        <fullName evidence="4">DUF992 domain-containing protein</fullName>
    </recommendedName>
</protein>